<feature type="compositionally biased region" description="Polar residues" evidence="1">
    <location>
        <begin position="108"/>
        <end position="122"/>
    </location>
</feature>
<feature type="compositionally biased region" description="Basic and acidic residues" evidence="1">
    <location>
        <begin position="617"/>
        <end position="657"/>
    </location>
</feature>
<protein>
    <submittedName>
        <fullName evidence="2">Uncharacterized protein</fullName>
    </submittedName>
</protein>
<name>A0A2V1DVZ7_9PLEO</name>
<feature type="compositionally biased region" description="Basic and acidic residues" evidence="1">
    <location>
        <begin position="559"/>
        <end position="568"/>
    </location>
</feature>
<evidence type="ECO:0000313" key="2">
    <source>
        <dbReference type="EMBL" id="PVI01435.1"/>
    </source>
</evidence>
<feature type="compositionally biased region" description="Gly residues" evidence="1">
    <location>
        <begin position="569"/>
        <end position="580"/>
    </location>
</feature>
<evidence type="ECO:0000256" key="1">
    <source>
        <dbReference type="SAM" id="MobiDB-lite"/>
    </source>
</evidence>
<dbReference type="Proteomes" id="UP000244855">
    <property type="component" value="Unassembled WGS sequence"/>
</dbReference>
<feature type="compositionally biased region" description="Basic and acidic residues" evidence="1">
    <location>
        <begin position="596"/>
        <end position="607"/>
    </location>
</feature>
<feature type="region of interest" description="Disordered" evidence="1">
    <location>
        <begin position="410"/>
        <end position="462"/>
    </location>
</feature>
<feature type="region of interest" description="Disordered" evidence="1">
    <location>
        <begin position="273"/>
        <end position="364"/>
    </location>
</feature>
<accession>A0A2V1DVZ7</accession>
<feature type="compositionally biased region" description="Gly residues" evidence="1">
    <location>
        <begin position="544"/>
        <end position="558"/>
    </location>
</feature>
<feature type="compositionally biased region" description="Low complexity" evidence="1">
    <location>
        <begin position="221"/>
        <end position="247"/>
    </location>
</feature>
<proteinExistence type="predicted"/>
<feature type="region of interest" description="Disordered" evidence="1">
    <location>
        <begin position="540"/>
        <end position="657"/>
    </location>
</feature>
<dbReference type="EMBL" id="KZ805357">
    <property type="protein sequence ID" value="PVI01435.1"/>
    <property type="molecule type" value="Genomic_DNA"/>
</dbReference>
<evidence type="ECO:0000313" key="3">
    <source>
        <dbReference type="Proteomes" id="UP000244855"/>
    </source>
</evidence>
<feature type="region of interest" description="Disordered" evidence="1">
    <location>
        <begin position="221"/>
        <end position="253"/>
    </location>
</feature>
<sequence length="657" mass="71294">MDIPLPARRRQSLIERLSHFLTRRPSTPINRPRTAPVPHHHNNSISHQAPRNESFRSTAADPEQPCPYDPEYYLSFPRFDHQHDYTCRMRAAWGRAESSSPMPCEACRSQSPLSHIANSSSPRLIRSPERRGRRRGDIVPGSNKRRTASSSRSWSLRFPPFLGDDSAERPTRPRLARPYASTPVLNSSATNGPVPGETERSSSFEKFKKIPGLGRWFKQASSPSPSLLIASPPTSSSSTPRPTSPNLHSIPLLPRSDDHPFIFTRELQQHLEALRNGQPSPLTDFHNRRRERRPRTAPGNERDYADTIFYPRGTGSPVPAKLQRPKFPPSRASGRSMRYGSASHQSNAFPGDRHPSSPSSSSAMFPINTSLQTTFEVIDITEEEDEIEAEPLSQNTATKKDYPYHFHATSPIPRPPSGLRHVQSSDDISVSTLTSSASTTESDYTLTEGHSTMPPTPSTIQGRRLELRGGEGSRTIKNVMPRLRGGGSGDDEERLPHGLWWLAGGRGEPMTVQGWKKLRPRKRMGGFLGLVLHGKRAGLAYGDDGNGGENTEGFVDGGGGDKVEDKGPGSDGVAGAGSGNCTGSDGDEEGEGGKAASDDDKGGDKDAVPPGSSSDSTAKDDGKEPIDADEKTGASDDSKGDKGDEGNQDKAADPADG</sequence>
<reference evidence="2 3" key="1">
    <citation type="journal article" date="2018" name="Sci. Rep.">
        <title>Comparative genomics provides insights into the lifestyle and reveals functional heterogeneity of dark septate endophytic fungi.</title>
        <authorList>
            <person name="Knapp D.G."/>
            <person name="Nemeth J.B."/>
            <person name="Barry K."/>
            <person name="Hainaut M."/>
            <person name="Henrissat B."/>
            <person name="Johnson J."/>
            <person name="Kuo A."/>
            <person name="Lim J.H.P."/>
            <person name="Lipzen A."/>
            <person name="Nolan M."/>
            <person name="Ohm R.A."/>
            <person name="Tamas L."/>
            <person name="Grigoriev I.V."/>
            <person name="Spatafora J.W."/>
            <person name="Nagy L.G."/>
            <person name="Kovacs G.M."/>
        </authorList>
    </citation>
    <scope>NUCLEOTIDE SEQUENCE [LARGE SCALE GENOMIC DNA]</scope>
    <source>
        <strain evidence="2 3">DSE2036</strain>
    </source>
</reference>
<organism evidence="2 3">
    <name type="scientific">Periconia macrospinosa</name>
    <dbReference type="NCBI Taxonomy" id="97972"/>
    <lineage>
        <taxon>Eukaryota</taxon>
        <taxon>Fungi</taxon>
        <taxon>Dikarya</taxon>
        <taxon>Ascomycota</taxon>
        <taxon>Pezizomycotina</taxon>
        <taxon>Dothideomycetes</taxon>
        <taxon>Pleosporomycetidae</taxon>
        <taxon>Pleosporales</taxon>
        <taxon>Massarineae</taxon>
        <taxon>Periconiaceae</taxon>
        <taxon>Periconia</taxon>
    </lineage>
</organism>
<feature type="region of interest" description="Disordered" evidence="1">
    <location>
        <begin position="22"/>
        <end position="66"/>
    </location>
</feature>
<gene>
    <name evidence="2" type="ORF">DM02DRAFT_654460</name>
</gene>
<feature type="compositionally biased region" description="Polar residues" evidence="1">
    <location>
        <begin position="43"/>
        <end position="57"/>
    </location>
</feature>
<feature type="compositionally biased region" description="Low complexity" evidence="1">
    <location>
        <begin position="429"/>
        <end position="442"/>
    </location>
</feature>
<dbReference type="OrthoDB" id="3801583at2759"/>
<dbReference type="AlphaFoldDB" id="A0A2V1DVZ7"/>
<feature type="region of interest" description="Disordered" evidence="1">
    <location>
        <begin position="98"/>
        <end position="203"/>
    </location>
</feature>
<keyword evidence="3" id="KW-1185">Reference proteome</keyword>